<dbReference type="STRING" id="1936003.STSP2_00492"/>
<keyword evidence="3" id="KW-1185">Reference proteome</keyword>
<protein>
    <submittedName>
        <fullName evidence="2">Uncharacterized protein</fullName>
    </submittedName>
</protein>
<accession>A0A1U9NHX7</accession>
<dbReference type="EMBL" id="CP019791">
    <property type="protein sequence ID" value="AQT67348.1"/>
    <property type="molecule type" value="Genomic_DNA"/>
</dbReference>
<dbReference type="KEGG" id="alus:STSP2_00492"/>
<reference evidence="3" key="1">
    <citation type="submission" date="2017-02" db="EMBL/GenBank/DDBJ databases">
        <title>Comparative genomics and description of representatives of a novel lineage of planctomycetes thriving in anoxic sediments.</title>
        <authorList>
            <person name="Spring S."/>
            <person name="Bunk B."/>
            <person name="Sproer C."/>
        </authorList>
    </citation>
    <scope>NUCLEOTIDE SEQUENCE [LARGE SCALE GENOMIC DNA]</scope>
    <source>
        <strain evidence="3">ST-NAGAB-D1</strain>
    </source>
</reference>
<dbReference type="Proteomes" id="UP000189674">
    <property type="component" value="Chromosome"/>
</dbReference>
<proteinExistence type="predicted"/>
<keyword evidence="1" id="KW-1133">Transmembrane helix</keyword>
<feature type="transmembrane region" description="Helical" evidence="1">
    <location>
        <begin position="90"/>
        <end position="113"/>
    </location>
</feature>
<dbReference type="AlphaFoldDB" id="A0A1U9NHX7"/>
<organism evidence="2 3">
    <name type="scientific">Anaerohalosphaera lusitana</name>
    <dbReference type="NCBI Taxonomy" id="1936003"/>
    <lineage>
        <taxon>Bacteria</taxon>
        <taxon>Pseudomonadati</taxon>
        <taxon>Planctomycetota</taxon>
        <taxon>Phycisphaerae</taxon>
        <taxon>Sedimentisphaerales</taxon>
        <taxon>Anaerohalosphaeraceae</taxon>
        <taxon>Anaerohalosphaera</taxon>
    </lineage>
</organism>
<evidence type="ECO:0000313" key="3">
    <source>
        <dbReference type="Proteomes" id="UP000189674"/>
    </source>
</evidence>
<feature type="transmembrane region" description="Helical" evidence="1">
    <location>
        <begin position="7"/>
        <end position="30"/>
    </location>
</feature>
<keyword evidence="1" id="KW-0812">Transmembrane</keyword>
<name>A0A1U9NHX7_9BACT</name>
<sequence>MSRDMKVAIWSVGVFALLMGVVCIVLWWIWPHSGYLMAKNVAELDNWYGGFFYFGWMYVVMVWLGIGLIFLLFQLIMMFLGGVERGGKRVLTALSALLVGAVIFISPAGGWFLPVRHPSPVIRGLVDGAEQNLEAAELVAWIDEKRNELPAEEKWVYLVQQEYFEPADMDLNQAIFMQAKDLACLRLEWGNAFMDWGYIVSNREDKFIVTDDDYIMQAGPNVVAWRELRGSRVEPNPQGIDVVVLEWDDSVCDWRVREED</sequence>
<feature type="transmembrane region" description="Helical" evidence="1">
    <location>
        <begin position="50"/>
        <end position="78"/>
    </location>
</feature>
<evidence type="ECO:0000256" key="1">
    <source>
        <dbReference type="SAM" id="Phobius"/>
    </source>
</evidence>
<gene>
    <name evidence="2" type="ORF">STSP2_00492</name>
</gene>
<evidence type="ECO:0000313" key="2">
    <source>
        <dbReference type="EMBL" id="AQT67348.1"/>
    </source>
</evidence>
<keyword evidence="1" id="KW-0472">Membrane</keyword>